<reference evidence="2" key="1">
    <citation type="submission" date="2021-03" db="EMBL/GenBank/DDBJ databases">
        <authorList>
            <person name="Tagirdzhanova G."/>
        </authorList>
    </citation>
    <scope>NUCLEOTIDE SEQUENCE</scope>
</reference>
<feature type="region of interest" description="Disordered" evidence="1">
    <location>
        <begin position="231"/>
        <end position="262"/>
    </location>
</feature>
<protein>
    <submittedName>
        <fullName evidence="2">Uncharacterized protein</fullName>
    </submittedName>
</protein>
<sequence length="443" mass="49226">MATTNTSEDTLHTSSFFSAQQEDTDEFFDSIQYQANMSKRRLRYSGLQQENDGSSRVNKIRNIFEEAVSDPVSLSAPVRRIPQQAASLGCPIPSSPNKAVRLSIHKTVSDYLPSSPEPSFKAVLPCPQSLDSLSANRLPRSINSSPLRPARKPLSSGHNTPSRIPRPVRDLNTVKLTAGFTYGDDSDDEDIHSTHGVPLIMPIRSKESDDQQKTSTVSQWLQMVELPDIDENCGRSGRSIKEKAKAPQGKVNNKENSRPQGGATYNHMLKDLLNVGSSKAASVITALPKPIRGHIPNKPVERFSQYTRANDNVVKRNTPPTGLLLLPPRRIGQTPNTSMPLRDMDLSRPINSLCQKPKVQQIEDARCHSVPPNQTSQDEDLIELSPSVNRNRRRHGIIKKGSPNVNEANKDSSTNIELADFILALEAHDREEEVQRGRSKYRL</sequence>
<feature type="region of interest" description="Disordered" evidence="1">
    <location>
        <begin position="134"/>
        <end position="167"/>
    </location>
</feature>
<evidence type="ECO:0000313" key="2">
    <source>
        <dbReference type="EMBL" id="CAF9931854.1"/>
    </source>
</evidence>
<feature type="compositionally biased region" description="Polar residues" evidence="1">
    <location>
        <begin position="134"/>
        <end position="146"/>
    </location>
</feature>
<dbReference type="OrthoDB" id="5374548at2759"/>
<evidence type="ECO:0000256" key="1">
    <source>
        <dbReference type="SAM" id="MobiDB-lite"/>
    </source>
</evidence>
<evidence type="ECO:0000313" key="3">
    <source>
        <dbReference type="Proteomes" id="UP000664169"/>
    </source>
</evidence>
<comment type="caution">
    <text evidence="2">The sequence shown here is derived from an EMBL/GenBank/DDBJ whole genome shotgun (WGS) entry which is preliminary data.</text>
</comment>
<dbReference type="EMBL" id="CAJPDQ010000041">
    <property type="protein sequence ID" value="CAF9931854.1"/>
    <property type="molecule type" value="Genomic_DNA"/>
</dbReference>
<accession>A0A8H3IY29</accession>
<proteinExistence type="predicted"/>
<keyword evidence="3" id="KW-1185">Reference proteome</keyword>
<name>A0A8H3IY29_9LECA</name>
<organism evidence="2 3">
    <name type="scientific">Gomphillus americanus</name>
    <dbReference type="NCBI Taxonomy" id="1940652"/>
    <lineage>
        <taxon>Eukaryota</taxon>
        <taxon>Fungi</taxon>
        <taxon>Dikarya</taxon>
        <taxon>Ascomycota</taxon>
        <taxon>Pezizomycotina</taxon>
        <taxon>Lecanoromycetes</taxon>
        <taxon>OSLEUM clade</taxon>
        <taxon>Ostropomycetidae</taxon>
        <taxon>Ostropales</taxon>
        <taxon>Graphidaceae</taxon>
        <taxon>Gomphilloideae</taxon>
        <taxon>Gomphillus</taxon>
    </lineage>
</organism>
<dbReference type="AlphaFoldDB" id="A0A8H3IY29"/>
<dbReference type="Proteomes" id="UP000664169">
    <property type="component" value="Unassembled WGS sequence"/>
</dbReference>
<gene>
    <name evidence="2" type="ORF">GOMPHAMPRED_006430</name>
</gene>